<comment type="caution">
    <text evidence="1">The sequence shown here is derived from an EMBL/GenBank/DDBJ whole genome shotgun (WGS) entry which is preliminary data.</text>
</comment>
<accession>A0A4R3VV34</accession>
<organism evidence="1 2">
    <name type="scientific">Sphingobacterium alimentarium</name>
    <dbReference type="NCBI Taxonomy" id="797292"/>
    <lineage>
        <taxon>Bacteria</taxon>
        <taxon>Pseudomonadati</taxon>
        <taxon>Bacteroidota</taxon>
        <taxon>Sphingobacteriia</taxon>
        <taxon>Sphingobacteriales</taxon>
        <taxon>Sphingobacteriaceae</taxon>
        <taxon>Sphingobacterium</taxon>
    </lineage>
</organism>
<reference evidence="1 2" key="1">
    <citation type="submission" date="2019-03" db="EMBL/GenBank/DDBJ databases">
        <title>Genomic Encyclopedia of Type Strains, Phase IV (KMG-IV): sequencing the most valuable type-strain genomes for metagenomic binning, comparative biology and taxonomic classification.</title>
        <authorList>
            <person name="Goeker M."/>
        </authorList>
    </citation>
    <scope>NUCLEOTIDE SEQUENCE [LARGE SCALE GENOMIC DNA]</scope>
    <source>
        <strain evidence="1 2">DSM 22362</strain>
    </source>
</reference>
<dbReference type="AlphaFoldDB" id="A0A4R3VV34"/>
<proteinExistence type="predicted"/>
<name>A0A4R3VV34_9SPHI</name>
<protein>
    <submittedName>
        <fullName evidence="1">Uncharacterized protein</fullName>
    </submittedName>
</protein>
<gene>
    <name evidence="1" type="ORF">EDC17_100866</name>
</gene>
<dbReference type="RefSeq" id="WP_132777013.1">
    <property type="nucleotide sequence ID" value="NZ_SMBZ01000008.1"/>
</dbReference>
<dbReference type="EMBL" id="SMBZ01000008">
    <property type="protein sequence ID" value="TCV18816.1"/>
    <property type="molecule type" value="Genomic_DNA"/>
</dbReference>
<dbReference type="Proteomes" id="UP000295197">
    <property type="component" value="Unassembled WGS sequence"/>
</dbReference>
<evidence type="ECO:0000313" key="1">
    <source>
        <dbReference type="EMBL" id="TCV18816.1"/>
    </source>
</evidence>
<sequence length="79" mass="9085">MNHNLMRQFTQEVNGETIIFDVQYNPKTHHFTVTENTLVQYTLIFDPTTRTWTTTDGPEPSLPINELAALVQQSFGVFV</sequence>
<evidence type="ECO:0000313" key="2">
    <source>
        <dbReference type="Proteomes" id="UP000295197"/>
    </source>
</evidence>
<keyword evidence="2" id="KW-1185">Reference proteome</keyword>
<dbReference type="OrthoDB" id="711769at2"/>